<dbReference type="PRINTS" id="PR00786">
    <property type="entry name" value="NEPRILYSIN"/>
</dbReference>
<dbReference type="HOGENOM" id="CLU_006187_2_0_1"/>
<reference evidence="12 13" key="1">
    <citation type="journal article" date="2012" name="Appl. Environ. Microbiol.">
        <title>Short-read sequencing for genomic analysis of the brown rot fungus Fibroporia radiculosa.</title>
        <authorList>
            <person name="Tang J.D."/>
            <person name="Perkins A.D."/>
            <person name="Sonstegard T.S."/>
            <person name="Schroeder S.G."/>
            <person name="Burgess S.C."/>
            <person name="Diehl S.V."/>
        </authorList>
    </citation>
    <scope>NUCLEOTIDE SEQUENCE [LARGE SCALE GENOMIC DNA]</scope>
    <source>
        <strain evidence="12 13">TFFH 294</strain>
    </source>
</reference>
<protein>
    <recommendedName>
        <fullName evidence="14">Peptidase M13 C-terminal domain-containing protein</fullName>
    </recommendedName>
</protein>
<accession>J4HT73</accession>
<evidence type="ECO:0000256" key="7">
    <source>
        <dbReference type="ARBA" id="ARBA00023049"/>
    </source>
</evidence>
<keyword evidence="5" id="KW-0378">Hydrolase</keyword>
<dbReference type="PROSITE" id="PS51885">
    <property type="entry name" value="NEPRILYSIN"/>
    <property type="match status" value="1"/>
</dbReference>
<dbReference type="EMBL" id="HE796928">
    <property type="protein sequence ID" value="CCL99342.1"/>
    <property type="molecule type" value="Genomic_DNA"/>
</dbReference>
<dbReference type="GO" id="GO:0016485">
    <property type="term" value="P:protein processing"/>
    <property type="evidence" value="ECO:0007669"/>
    <property type="project" value="TreeGrafter"/>
</dbReference>
<dbReference type="InterPro" id="IPR024079">
    <property type="entry name" value="MetalloPept_cat_dom_sf"/>
</dbReference>
<dbReference type="PANTHER" id="PTHR11733:SF167">
    <property type="entry name" value="FI17812P1-RELATED"/>
    <property type="match status" value="1"/>
</dbReference>
<dbReference type="Gene3D" id="1.10.1380.10">
    <property type="entry name" value="Neutral endopeptidase , domain2"/>
    <property type="match status" value="1"/>
</dbReference>
<evidence type="ECO:0000256" key="3">
    <source>
        <dbReference type="ARBA" id="ARBA00022670"/>
    </source>
</evidence>
<dbReference type="GO" id="GO:0046872">
    <property type="term" value="F:metal ion binding"/>
    <property type="evidence" value="ECO:0007669"/>
    <property type="project" value="UniProtKB-KW"/>
</dbReference>
<evidence type="ECO:0008006" key="14">
    <source>
        <dbReference type="Google" id="ProtNLM"/>
    </source>
</evidence>
<comment type="cofactor">
    <cofactor evidence="1">
        <name>Zn(2+)</name>
        <dbReference type="ChEBI" id="CHEBI:29105"/>
    </cofactor>
</comment>
<evidence type="ECO:0000259" key="11">
    <source>
        <dbReference type="Pfam" id="PF05649"/>
    </source>
</evidence>
<keyword evidence="9" id="KW-1133">Transmembrane helix</keyword>
<feature type="domain" description="Peptidase M13 C-terminal" evidence="10">
    <location>
        <begin position="667"/>
        <end position="877"/>
    </location>
</feature>
<dbReference type="InterPro" id="IPR008753">
    <property type="entry name" value="Peptidase_M13_N"/>
</dbReference>
<dbReference type="InterPro" id="IPR042089">
    <property type="entry name" value="Peptidase_M13_dom_2"/>
</dbReference>
<evidence type="ECO:0000256" key="1">
    <source>
        <dbReference type="ARBA" id="ARBA00001947"/>
    </source>
</evidence>
<dbReference type="GeneID" id="24094253"/>
<comment type="similarity">
    <text evidence="2">Belongs to the peptidase M13 family.</text>
</comment>
<proteinExistence type="inferred from homology"/>
<keyword evidence="6" id="KW-0862">Zinc</keyword>
<evidence type="ECO:0000313" key="12">
    <source>
        <dbReference type="EMBL" id="CCL99342.1"/>
    </source>
</evidence>
<evidence type="ECO:0000256" key="9">
    <source>
        <dbReference type="SAM" id="Phobius"/>
    </source>
</evidence>
<dbReference type="Pfam" id="PF05649">
    <property type="entry name" value="Peptidase_M13_N"/>
    <property type="match status" value="1"/>
</dbReference>
<dbReference type="InterPro" id="IPR000718">
    <property type="entry name" value="Peptidase_M13"/>
</dbReference>
<evidence type="ECO:0000256" key="4">
    <source>
        <dbReference type="ARBA" id="ARBA00022723"/>
    </source>
</evidence>
<evidence type="ECO:0000256" key="6">
    <source>
        <dbReference type="ARBA" id="ARBA00022833"/>
    </source>
</evidence>
<evidence type="ECO:0000256" key="8">
    <source>
        <dbReference type="SAM" id="MobiDB-lite"/>
    </source>
</evidence>
<dbReference type="RefSeq" id="XP_012178625.1">
    <property type="nucleotide sequence ID" value="XM_012323235.1"/>
</dbReference>
<organism evidence="12 13">
    <name type="scientific">Fibroporia radiculosa</name>
    <dbReference type="NCBI Taxonomy" id="599839"/>
    <lineage>
        <taxon>Eukaryota</taxon>
        <taxon>Fungi</taxon>
        <taxon>Dikarya</taxon>
        <taxon>Basidiomycota</taxon>
        <taxon>Agaricomycotina</taxon>
        <taxon>Agaricomycetes</taxon>
        <taxon>Polyporales</taxon>
        <taxon>Fibroporiaceae</taxon>
        <taxon>Fibroporia</taxon>
    </lineage>
</organism>
<feature type="region of interest" description="Disordered" evidence="8">
    <location>
        <begin position="1"/>
        <end position="35"/>
    </location>
</feature>
<dbReference type="CDD" id="cd08662">
    <property type="entry name" value="M13"/>
    <property type="match status" value="1"/>
</dbReference>
<evidence type="ECO:0000313" key="13">
    <source>
        <dbReference type="Proteomes" id="UP000006352"/>
    </source>
</evidence>
<dbReference type="Pfam" id="PF01431">
    <property type="entry name" value="Peptidase_M13"/>
    <property type="match status" value="1"/>
</dbReference>
<dbReference type="Proteomes" id="UP000006352">
    <property type="component" value="Unassembled WGS sequence"/>
</dbReference>
<feature type="transmembrane region" description="Helical" evidence="9">
    <location>
        <begin position="51"/>
        <end position="73"/>
    </location>
</feature>
<keyword evidence="3" id="KW-0645">Protease</keyword>
<keyword evidence="13" id="KW-1185">Reference proteome</keyword>
<dbReference type="STRING" id="599839.J4HT73"/>
<keyword evidence="9" id="KW-0812">Transmembrane</keyword>
<dbReference type="Gene3D" id="3.40.390.10">
    <property type="entry name" value="Collagenase (Catalytic Domain)"/>
    <property type="match status" value="1"/>
</dbReference>
<evidence type="ECO:0000256" key="2">
    <source>
        <dbReference type="ARBA" id="ARBA00007357"/>
    </source>
</evidence>
<dbReference type="InParanoid" id="J4HT73"/>
<dbReference type="SUPFAM" id="SSF55486">
    <property type="entry name" value="Metalloproteases ('zincins'), catalytic domain"/>
    <property type="match status" value="2"/>
</dbReference>
<dbReference type="OrthoDB" id="6475849at2759"/>
<keyword evidence="9" id="KW-0472">Membrane</keyword>
<dbReference type="InterPro" id="IPR018497">
    <property type="entry name" value="Peptidase_M13_C"/>
</dbReference>
<feature type="domain" description="Peptidase M13 N-terminal" evidence="11">
    <location>
        <begin position="153"/>
        <end position="606"/>
    </location>
</feature>
<feature type="compositionally biased region" description="Basic and acidic residues" evidence="8">
    <location>
        <begin position="21"/>
        <end position="31"/>
    </location>
</feature>
<keyword evidence="7" id="KW-0482">Metalloprotease</keyword>
<name>J4HT73_9APHY</name>
<dbReference type="PANTHER" id="PTHR11733">
    <property type="entry name" value="ZINC METALLOPROTEASE FAMILY M13 NEPRILYSIN-RELATED"/>
    <property type="match status" value="1"/>
</dbReference>
<keyword evidence="4" id="KW-0479">Metal-binding</keyword>
<dbReference type="AlphaFoldDB" id="J4HT73"/>
<sequence>MADSREARPSTDEETAPLLQDVDHPDGEGRRSTHSSFAAVVQEPLTPLTKVLLVIALVFLLLSSIFIGLFAGAQHKLNTGGGRNEAPTTTISSIVTTTATDTRISTSTSVSTSTIAIPGPLPTSPPEEGSCLTPECIMLSSSILSSLDTSQDPCENFYDFATGGWIKSHPIPSDRGAFSHFDALALENRLLIQQILESQVSYVGSALTATYDEQILKKLRGLYASCLNEDRVRELGSGPLASVARRVRKLLRGKTTTVDPASVVDSESQAKGLTAAVAYLHSRGIGGLFSIDIEGDAGDDPNFMTIWFSQPDLGLPSKEYYEEESITELYQSVLERLLLTLADEEENLDVSTIQEHAASDFVVHEDRLRVWPPWPWPPWGGDEDGDQDNQEPMSPEKARKLAKHIIKFEKAIANVSLDLDILLQDPIATYNPVPVTNLTAALPQIDFPAYFTTFTPRNYPSNVILTSPSYPGSLSIILNETSLETLEAYLVTRAGLKLAPLLSSETEAWKAVRSLEEQLKGLKKGAVSDRVEFCTTQVEEAMGFAAGRYFVNETFSGDSREKGTNIIKDIIEAFKSSLSNLEWMDKKSAIAAAGKADAIRVKVGFPLSPDTNDARSIAIYYNRVSIHDDTFFDNMLSASANNVYLTWQKLGKQRDPETWEMFPSTVNAYFNPPANEIVFPAGILQPPFFSHAWPGYISYGAFGQVASHELTHAFDSAGRLYNQNGKLEEWWTNATSEGFQSRQDCIIKQYSSYTIDDGKGGKIHVNGNLTSGENIGDTGVIQSYRAWKAQYDAGLKGGTEYLLPGLNYTREQLFFISFGRAWAQNIKPESAVARVRTDPHSPNRYRVDGTLYNVPEFAKVFNCPVNAKLNPPQDKRCLFW</sequence>
<dbReference type="GO" id="GO:0004222">
    <property type="term" value="F:metalloendopeptidase activity"/>
    <property type="evidence" value="ECO:0007669"/>
    <property type="project" value="InterPro"/>
</dbReference>
<evidence type="ECO:0000256" key="5">
    <source>
        <dbReference type="ARBA" id="ARBA00022801"/>
    </source>
</evidence>
<dbReference type="GO" id="GO:0005886">
    <property type="term" value="C:plasma membrane"/>
    <property type="evidence" value="ECO:0007669"/>
    <property type="project" value="TreeGrafter"/>
</dbReference>
<feature type="compositionally biased region" description="Basic and acidic residues" evidence="8">
    <location>
        <begin position="1"/>
        <end position="11"/>
    </location>
</feature>
<gene>
    <name evidence="12" type="ORF">FIBRA_01360</name>
</gene>
<evidence type="ECO:0000259" key="10">
    <source>
        <dbReference type="Pfam" id="PF01431"/>
    </source>
</evidence>